<sequence length="19" mass="2299">MTANLVWKPERQTRRRAKG</sequence>
<accession>A0A2P2J976</accession>
<evidence type="ECO:0000313" key="1">
    <source>
        <dbReference type="EMBL" id="MBW90019.1"/>
    </source>
</evidence>
<dbReference type="EMBL" id="GGEC01009536">
    <property type="protein sequence ID" value="MBW90019.1"/>
    <property type="molecule type" value="Transcribed_RNA"/>
</dbReference>
<proteinExistence type="predicted"/>
<dbReference type="AlphaFoldDB" id="A0A2P2J976"/>
<reference evidence="1" key="1">
    <citation type="submission" date="2018-02" db="EMBL/GenBank/DDBJ databases">
        <title>Rhizophora mucronata_Transcriptome.</title>
        <authorList>
            <person name="Meera S.P."/>
            <person name="Sreeshan A."/>
            <person name="Augustine A."/>
        </authorList>
    </citation>
    <scope>NUCLEOTIDE SEQUENCE</scope>
    <source>
        <tissue evidence="1">Leaf</tissue>
    </source>
</reference>
<protein>
    <submittedName>
        <fullName evidence="1">Uncharacterized protein</fullName>
    </submittedName>
</protein>
<name>A0A2P2J976_RHIMU</name>
<organism evidence="1">
    <name type="scientific">Rhizophora mucronata</name>
    <name type="common">Asiatic mangrove</name>
    <dbReference type="NCBI Taxonomy" id="61149"/>
    <lineage>
        <taxon>Eukaryota</taxon>
        <taxon>Viridiplantae</taxon>
        <taxon>Streptophyta</taxon>
        <taxon>Embryophyta</taxon>
        <taxon>Tracheophyta</taxon>
        <taxon>Spermatophyta</taxon>
        <taxon>Magnoliopsida</taxon>
        <taxon>eudicotyledons</taxon>
        <taxon>Gunneridae</taxon>
        <taxon>Pentapetalae</taxon>
        <taxon>rosids</taxon>
        <taxon>fabids</taxon>
        <taxon>Malpighiales</taxon>
        <taxon>Rhizophoraceae</taxon>
        <taxon>Rhizophora</taxon>
    </lineage>
</organism>